<name>G3B642_CANTC</name>
<accession>G3B642</accession>
<protein>
    <recommendedName>
        <fullName evidence="2">BOD1/SHG1 domain-containing protein</fullName>
    </recommendedName>
</protein>
<dbReference type="AlphaFoldDB" id="G3B642"/>
<evidence type="ECO:0000259" key="2">
    <source>
        <dbReference type="Pfam" id="PF05205"/>
    </source>
</evidence>
<feature type="domain" description="BOD1/SHG1" evidence="2">
    <location>
        <begin position="15"/>
        <end position="117"/>
    </location>
</feature>
<feature type="compositionally biased region" description="Low complexity" evidence="1">
    <location>
        <begin position="180"/>
        <end position="208"/>
    </location>
</feature>
<dbReference type="Proteomes" id="UP000000707">
    <property type="component" value="Unassembled WGS sequence"/>
</dbReference>
<dbReference type="OrthoDB" id="437889at2759"/>
<sequence length="219" mass="25036">MSGQEIPKITDPKALTGVYKKRGAFDKQRKTLLENFKSSETHSNLLLKLKLMVESKVKNNPDILMKNKGKMAALIQGEIMSEHNSKDSTSLLSIVDKDIQEKIIDSPEFHELLRKELKEVKRREEGITDEEFNRILEEEHQQEQQKKAQLQKDKEIHNSDKERSSYRPNKVTKAPRFKYNSVNTSRNSSTNKEGNSSGNSSTSAGSTNEAPKKGFHLMY</sequence>
<dbReference type="InterPro" id="IPR055264">
    <property type="entry name" value="BOD1/SHG1_dom"/>
</dbReference>
<keyword evidence="4" id="KW-1185">Reference proteome</keyword>
<evidence type="ECO:0000313" key="4">
    <source>
        <dbReference type="Proteomes" id="UP000000707"/>
    </source>
</evidence>
<evidence type="ECO:0000313" key="3">
    <source>
        <dbReference type="EMBL" id="EGV63377.1"/>
    </source>
</evidence>
<dbReference type="eggNOG" id="ENOG502SBXK">
    <property type="taxonomic scope" value="Eukaryota"/>
</dbReference>
<reference evidence="3 4" key="1">
    <citation type="journal article" date="2011" name="Proc. Natl. Acad. Sci. U.S.A.">
        <title>Comparative genomics of xylose-fermenting fungi for enhanced biofuel production.</title>
        <authorList>
            <person name="Wohlbach D.J."/>
            <person name="Kuo A."/>
            <person name="Sato T.K."/>
            <person name="Potts K.M."/>
            <person name="Salamov A.A."/>
            <person name="LaButti K.M."/>
            <person name="Sun H."/>
            <person name="Clum A."/>
            <person name="Pangilinan J.L."/>
            <person name="Lindquist E.A."/>
            <person name="Lucas S."/>
            <person name="Lapidus A."/>
            <person name="Jin M."/>
            <person name="Gunawan C."/>
            <person name="Balan V."/>
            <person name="Dale B.E."/>
            <person name="Jeffries T.W."/>
            <person name="Zinkel R."/>
            <person name="Barry K.W."/>
            <person name="Grigoriev I.V."/>
            <person name="Gasch A.P."/>
        </authorList>
    </citation>
    <scope>NUCLEOTIDE SEQUENCE [LARGE SCALE GENOMIC DNA]</scope>
    <source>
        <strain evidence="4">ATCC 10573 / BCRC 21748 / CBS 615 / JCM 9827 / NBRC 10315 / NRRL Y-1498 / VKM Y-70</strain>
    </source>
</reference>
<dbReference type="STRING" id="590646.G3B642"/>
<proteinExistence type="predicted"/>
<dbReference type="EMBL" id="GL996524">
    <property type="protein sequence ID" value="EGV63377.1"/>
    <property type="molecule type" value="Genomic_DNA"/>
</dbReference>
<dbReference type="HOGENOM" id="CLU_084830_0_0_1"/>
<organism evidence="4">
    <name type="scientific">Candida tenuis (strain ATCC 10573 / BCRC 21748 / CBS 615 / JCM 9827 / NBRC 10315 / NRRL Y-1498 / VKM Y-70)</name>
    <name type="common">Yeast</name>
    <name type="synonym">Yamadazyma tenuis</name>
    <dbReference type="NCBI Taxonomy" id="590646"/>
    <lineage>
        <taxon>Eukaryota</taxon>
        <taxon>Fungi</taxon>
        <taxon>Dikarya</taxon>
        <taxon>Ascomycota</taxon>
        <taxon>Saccharomycotina</taxon>
        <taxon>Pichiomycetes</taxon>
        <taxon>Debaryomycetaceae</taxon>
        <taxon>Yamadazyma</taxon>
    </lineage>
</organism>
<gene>
    <name evidence="3" type="ORF">CANTEDRAFT_135198</name>
</gene>
<feature type="region of interest" description="Disordered" evidence="1">
    <location>
        <begin position="133"/>
        <end position="219"/>
    </location>
</feature>
<feature type="compositionally biased region" description="Basic and acidic residues" evidence="1">
    <location>
        <begin position="133"/>
        <end position="165"/>
    </location>
</feature>
<evidence type="ECO:0000256" key="1">
    <source>
        <dbReference type="SAM" id="MobiDB-lite"/>
    </source>
</evidence>
<dbReference type="Pfam" id="PF05205">
    <property type="entry name" value="COMPASS-Shg1"/>
    <property type="match status" value="1"/>
</dbReference>